<feature type="transmembrane region" description="Helical" evidence="8">
    <location>
        <begin position="416"/>
        <end position="435"/>
    </location>
</feature>
<feature type="transmembrane region" description="Helical" evidence="8">
    <location>
        <begin position="320"/>
        <end position="341"/>
    </location>
</feature>
<dbReference type="Gene3D" id="2.60.40.1250">
    <property type="entry name" value="Thiol:disulfide interchange protein DsbD, N-terminal domain"/>
    <property type="match status" value="1"/>
</dbReference>
<dbReference type="GO" id="GO:0047134">
    <property type="term" value="F:protein-disulfide reductase [NAD(P)H] activity"/>
    <property type="evidence" value="ECO:0007669"/>
    <property type="project" value="UniProtKB-EC"/>
</dbReference>
<keyword evidence="5 8" id="KW-1133">Transmembrane helix</keyword>
<dbReference type="PANTHER" id="PTHR32234:SF0">
    <property type="entry name" value="THIOL:DISULFIDE INTERCHANGE PROTEIN DSBD"/>
    <property type="match status" value="1"/>
</dbReference>
<evidence type="ECO:0000256" key="7">
    <source>
        <dbReference type="ARBA" id="ARBA00023284"/>
    </source>
</evidence>
<evidence type="ECO:0000256" key="6">
    <source>
        <dbReference type="ARBA" id="ARBA00023136"/>
    </source>
</evidence>
<gene>
    <name evidence="10" type="primary">dsbD</name>
    <name evidence="10" type="ORF">LMG7974_01093</name>
</gene>
<dbReference type="Pfam" id="PF02683">
    <property type="entry name" value="DsbD_TM"/>
    <property type="match status" value="1"/>
</dbReference>
<dbReference type="NCBIfam" id="NF001419">
    <property type="entry name" value="PRK00293.1"/>
    <property type="match status" value="1"/>
</dbReference>
<evidence type="ECO:0000256" key="1">
    <source>
        <dbReference type="ARBA" id="ARBA00004651"/>
    </source>
</evidence>
<protein>
    <submittedName>
        <fullName evidence="10">Thiol:disulfide interchange protein DsbD</fullName>
        <ecNumber evidence="10">1.8.1.8</ecNumber>
    </submittedName>
</protein>
<comment type="subcellular location">
    <subcellularLocation>
        <location evidence="1">Cell membrane</location>
        <topology evidence="1">Multi-pass membrane protein</topology>
    </subcellularLocation>
</comment>
<feature type="transmembrane region" description="Helical" evidence="8">
    <location>
        <begin position="361"/>
        <end position="379"/>
    </location>
</feature>
<dbReference type="SUPFAM" id="SSF52833">
    <property type="entry name" value="Thioredoxin-like"/>
    <property type="match status" value="1"/>
</dbReference>
<evidence type="ECO:0000313" key="11">
    <source>
        <dbReference type="Proteomes" id="UP000789803"/>
    </source>
</evidence>
<comment type="caution">
    <text evidence="10">The sequence shown here is derived from an EMBL/GenBank/DDBJ whole genome shotgun (WGS) entry which is preliminary data.</text>
</comment>
<evidence type="ECO:0000259" key="9">
    <source>
        <dbReference type="PROSITE" id="PS51352"/>
    </source>
</evidence>
<dbReference type="PROSITE" id="PS51352">
    <property type="entry name" value="THIOREDOXIN_2"/>
    <property type="match status" value="1"/>
</dbReference>
<feature type="transmembrane region" description="Helical" evidence="8">
    <location>
        <begin position="162"/>
        <end position="195"/>
    </location>
</feature>
<name>A0ABN7K7X1_9BACT</name>
<keyword evidence="3 8" id="KW-0812">Transmembrane</keyword>
<dbReference type="InterPro" id="IPR028250">
    <property type="entry name" value="DsbDN"/>
</dbReference>
<feature type="transmembrane region" description="Helical" evidence="8">
    <location>
        <begin position="385"/>
        <end position="404"/>
    </location>
</feature>
<reference evidence="10 11" key="1">
    <citation type="submission" date="2020-11" db="EMBL/GenBank/DDBJ databases">
        <authorList>
            <person name="Peeters C."/>
        </authorList>
    </citation>
    <scope>NUCLEOTIDE SEQUENCE [LARGE SCALE GENOMIC DNA]</scope>
    <source>
        <strain evidence="10 11">LMG 7974</strain>
    </source>
</reference>
<evidence type="ECO:0000256" key="2">
    <source>
        <dbReference type="ARBA" id="ARBA00022475"/>
    </source>
</evidence>
<dbReference type="InterPro" id="IPR003834">
    <property type="entry name" value="Cyt_c_assmbl_TM_dom"/>
</dbReference>
<feature type="transmembrane region" description="Helical" evidence="8">
    <location>
        <begin position="284"/>
        <end position="314"/>
    </location>
</feature>
<dbReference type="Pfam" id="PF13899">
    <property type="entry name" value="Thioredoxin_7"/>
    <property type="match status" value="1"/>
</dbReference>
<evidence type="ECO:0000256" key="4">
    <source>
        <dbReference type="ARBA" id="ARBA00022748"/>
    </source>
</evidence>
<keyword evidence="4" id="KW-0201">Cytochrome c-type biogenesis</keyword>
<dbReference type="Pfam" id="PF11412">
    <property type="entry name" value="DsbD_N"/>
    <property type="match status" value="1"/>
</dbReference>
<keyword evidence="10" id="KW-0560">Oxidoreductase</keyword>
<evidence type="ECO:0000256" key="8">
    <source>
        <dbReference type="SAM" id="Phobius"/>
    </source>
</evidence>
<dbReference type="InterPro" id="IPR036929">
    <property type="entry name" value="DsbDN_sf"/>
</dbReference>
<keyword evidence="7" id="KW-0676">Redox-active center</keyword>
<organism evidence="10 11">
    <name type="scientific">Campylobacter majalis</name>
    <dbReference type="NCBI Taxonomy" id="2790656"/>
    <lineage>
        <taxon>Bacteria</taxon>
        <taxon>Pseudomonadati</taxon>
        <taxon>Campylobacterota</taxon>
        <taxon>Epsilonproteobacteria</taxon>
        <taxon>Campylobacterales</taxon>
        <taxon>Campylobacteraceae</taxon>
        <taxon>Campylobacter</taxon>
    </lineage>
</organism>
<dbReference type="InterPro" id="IPR013766">
    <property type="entry name" value="Thioredoxin_domain"/>
</dbReference>
<feature type="transmembrane region" description="Helical" evidence="8">
    <location>
        <begin position="207"/>
        <end position="231"/>
    </location>
</feature>
<dbReference type="EC" id="1.8.1.8" evidence="10"/>
<dbReference type="InterPro" id="IPR017937">
    <property type="entry name" value="Thioredoxin_CS"/>
</dbReference>
<keyword evidence="6 8" id="KW-0472">Membrane</keyword>
<evidence type="ECO:0000256" key="5">
    <source>
        <dbReference type="ARBA" id="ARBA00022989"/>
    </source>
</evidence>
<evidence type="ECO:0000313" key="10">
    <source>
        <dbReference type="EMBL" id="CAD7288621.1"/>
    </source>
</evidence>
<dbReference type="RefSeq" id="WP_229932891.1">
    <property type="nucleotide sequence ID" value="NZ_CAJHOF010000008.1"/>
</dbReference>
<dbReference type="EMBL" id="CAJHOF010000008">
    <property type="protein sequence ID" value="CAD7288621.1"/>
    <property type="molecule type" value="Genomic_DNA"/>
</dbReference>
<dbReference type="SUPFAM" id="SSF74863">
    <property type="entry name" value="Thiol:disulfide interchange protein DsbD, N-terminal domain (DsbD-alpha)"/>
    <property type="match status" value="1"/>
</dbReference>
<proteinExistence type="predicted"/>
<feature type="domain" description="Thioredoxin" evidence="9">
    <location>
        <begin position="431"/>
        <end position="568"/>
    </location>
</feature>
<dbReference type="InterPro" id="IPR036249">
    <property type="entry name" value="Thioredoxin-like_sf"/>
</dbReference>
<evidence type="ECO:0000256" key="3">
    <source>
        <dbReference type="ARBA" id="ARBA00022692"/>
    </source>
</evidence>
<accession>A0ABN7K7X1</accession>
<feature type="transmembrane region" description="Helical" evidence="8">
    <location>
        <begin position="243"/>
        <end position="263"/>
    </location>
</feature>
<sequence length="568" mass="63431">MLQKVIFYIVLSFSFVYANVLNLDEAFDIKYTSDKDGIEFKFGLGQDIYIYKETFDVKISNQSILKMLNLPKPQISNEYEIYMQDFNIFIPINLIKSYIQNGNNKLILEYQGCAENGICYRPQFKQFHLTQNYDKITLKELNLNDDEISDEQSIANTLLNSGFFVALITFFGFGLMLSLTPCVFPMIPILSSIIIAKNKSMSVKNGFLLSFVYVVAMSLAYAIAGVIASYIGSGVSSMLQNSYILGFFAFIFVILAFSMFGFYDIKLPSKFENSINTNSNKIGGFIGVFIMGFASALVVSPCVAAPLAGALLYISQSANVLYGGIMLFVMGLGMGVPLLIIGATSGRILPRPGKWMDMIKISFGFIMLLMSIWILARVIPPFYQLVAYGVVGVVWAVYLGAFDVANSGVIKLKKSLAILIFIYSIMLIVGGFIGGKNPLSPLENITTSTNKSELKFQKISNIDELLDTINSSTKPVLVDFWASWCVSCLELDNKTFSDPDVIKRLSEFNLVKIDVTENSSKNREILRYFSLIDPPAILFFNNTNELKSKRIIGYINPKDFINKISDID</sequence>
<dbReference type="PROSITE" id="PS00194">
    <property type="entry name" value="THIOREDOXIN_1"/>
    <property type="match status" value="1"/>
</dbReference>
<dbReference type="Gene3D" id="3.40.30.10">
    <property type="entry name" value="Glutaredoxin"/>
    <property type="match status" value="1"/>
</dbReference>
<dbReference type="Proteomes" id="UP000789803">
    <property type="component" value="Unassembled WGS sequence"/>
</dbReference>
<keyword evidence="2" id="KW-1003">Cell membrane</keyword>
<keyword evidence="11" id="KW-1185">Reference proteome</keyword>
<dbReference type="PANTHER" id="PTHR32234">
    <property type="entry name" value="THIOL:DISULFIDE INTERCHANGE PROTEIN DSBD"/>
    <property type="match status" value="1"/>
</dbReference>